<sequence>MQQKVFANGEKASDFLAEYIVEKINAFNPTPSRPFVIGLPTGSSPEKVYLNLVGYYKAGKISFENVVSFNMDEYLGLPPTDHQSYHYFMHHHLFDHINMKPENINILDGLAADPAAECARYEAKIKSYGGIQLFLGGLGPEGHIAFNEAGSSRDSLTRKVTLAPSTLEANSRFFDNDPNKVPKFALSVGISTVLDNSEEVVIIVIGKPKQFALQKTTSGPVGSKFPCTFLQTHPNVLIVADSSAANKIKSFL</sequence>
<dbReference type="SUPFAM" id="SSF100950">
    <property type="entry name" value="NagB/RpiA/CoA transferase-like"/>
    <property type="match status" value="1"/>
</dbReference>
<dbReference type="InterPro" id="IPR004547">
    <property type="entry name" value="Glucosamine6P_isomerase"/>
</dbReference>
<comment type="similarity">
    <text evidence="2 4">Belongs to the glucosamine/galactosamine-6-phosphate isomerase family.</text>
</comment>
<dbReference type="GO" id="GO:0006046">
    <property type="term" value="P:N-acetylglucosamine catabolic process"/>
    <property type="evidence" value="ECO:0007669"/>
    <property type="project" value="TreeGrafter"/>
</dbReference>
<proteinExistence type="inferred from homology"/>
<evidence type="ECO:0000256" key="2">
    <source>
        <dbReference type="ARBA" id="ARBA00005526"/>
    </source>
</evidence>
<dbReference type="GO" id="GO:0019262">
    <property type="term" value="P:N-acetylneuraminate catabolic process"/>
    <property type="evidence" value="ECO:0007669"/>
    <property type="project" value="TreeGrafter"/>
</dbReference>
<dbReference type="CDD" id="cd01399">
    <property type="entry name" value="GlcN6P_deaminase"/>
    <property type="match status" value="1"/>
</dbReference>
<evidence type="ECO:0000259" key="5">
    <source>
        <dbReference type="Pfam" id="PF01182"/>
    </source>
</evidence>
<dbReference type="PANTHER" id="PTHR11280:SF5">
    <property type="entry name" value="GLUCOSAMINE-6-PHOSPHATE ISOMERASE"/>
    <property type="match status" value="1"/>
</dbReference>
<dbReference type="InterPro" id="IPR018321">
    <property type="entry name" value="Glucosamine6P_isomerase_CS"/>
</dbReference>
<organism evidence="6 7">
    <name type="scientific">Babjeviella inositovora NRRL Y-12698</name>
    <dbReference type="NCBI Taxonomy" id="984486"/>
    <lineage>
        <taxon>Eukaryota</taxon>
        <taxon>Fungi</taxon>
        <taxon>Dikarya</taxon>
        <taxon>Ascomycota</taxon>
        <taxon>Saccharomycotina</taxon>
        <taxon>Pichiomycetes</taxon>
        <taxon>Serinales incertae sedis</taxon>
        <taxon>Babjeviella</taxon>
    </lineage>
</organism>
<dbReference type="GeneID" id="30150902"/>
<evidence type="ECO:0000313" key="7">
    <source>
        <dbReference type="Proteomes" id="UP000094336"/>
    </source>
</evidence>
<dbReference type="GO" id="GO:0042802">
    <property type="term" value="F:identical protein binding"/>
    <property type="evidence" value="ECO:0007669"/>
    <property type="project" value="TreeGrafter"/>
</dbReference>
<dbReference type="InterPro" id="IPR006148">
    <property type="entry name" value="Glc/Gal-6P_isomerase"/>
</dbReference>
<dbReference type="RefSeq" id="XP_018982883.1">
    <property type="nucleotide sequence ID" value="XM_019133049.1"/>
</dbReference>
<feature type="domain" description="Glucosamine/galactosamine-6-phosphate isomerase" evidence="5">
    <location>
        <begin position="10"/>
        <end position="233"/>
    </location>
</feature>
<dbReference type="NCBIfam" id="TIGR00502">
    <property type="entry name" value="nagB"/>
    <property type="match status" value="1"/>
</dbReference>
<dbReference type="GO" id="GO:0004342">
    <property type="term" value="F:glucosamine-6-phosphate deaminase activity"/>
    <property type="evidence" value="ECO:0007669"/>
    <property type="project" value="UniProtKB-UniRule"/>
</dbReference>
<protein>
    <recommendedName>
        <fullName evidence="4">Glucosamine-6-phosphate isomerase</fullName>
        <ecNumber evidence="4">3.5.99.6</ecNumber>
    </recommendedName>
    <alternativeName>
        <fullName evidence="4">Glucosamine-6-phosphate isomerase</fullName>
    </alternativeName>
</protein>
<dbReference type="GO" id="GO:0005975">
    <property type="term" value="P:carbohydrate metabolic process"/>
    <property type="evidence" value="ECO:0007669"/>
    <property type="project" value="InterPro"/>
</dbReference>
<keyword evidence="3 4" id="KW-0378">Hydrolase</keyword>
<dbReference type="Gene3D" id="3.40.50.1360">
    <property type="match status" value="1"/>
</dbReference>
<keyword evidence="7" id="KW-1185">Reference proteome</keyword>
<dbReference type="GO" id="GO:0005737">
    <property type="term" value="C:cytoplasm"/>
    <property type="evidence" value="ECO:0007669"/>
    <property type="project" value="TreeGrafter"/>
</dbReference>
<dbReference type="EMBL" id="KV454440">
    <property type="protein sequence ID" value="ODQ77555.1"/>
    <property type="molecule type" value="Genomic_DNA"/>
</dbReference>
<dbReference type="STRING" id="984486.A0A1E3QIN9"/>
<dbReference type="InterPro" id="IPR037171">
    <property type="entry name" value="NagB/RpiA_transferase-like"/>
</dbReference>
<accession>A0A1E3QIN9</accession>
<dbReference type="Proteomes" id="UP000094336">
    <property type="component" value="Unassembled WGS sequence"/>
</dbReference>
<dbReference type="OrthoDB" id="7663298at2759"/>
<reference evidence="7" key="1">
    <citation type="submission" date="2016-05" db="EMBL/GenBank/DDBJ databases">
        <title>Comparative genomics of biotechnologically important yeasts.</title>
        <authorList>
            <consortium name="DOE Joint Genome Institute"/>
            <person name="Riley R."/>
            <person name="Haridas S."/>
            <person name="Wolfe K.H."/>
            <person name="Lopes M.R."/>
            <person name="Hittinger C.T."/>
            <person name="Goker M."/>
            <person name="Salamov A."/>
            <person name="Wisecaver J."/>
            <person name="Long T.M."/>
            <person name="Aerts A.L."/>
            <person name="Barry K."/>
            <person name="Choi C."/>
            <person name="Clum A."/>
            <person name="Coughlan A.Y."/>
            <person name="Deshpande S."/>
            <person name="Douglass A.P."/>
            <person name="Hanson S.J."/>
            <person name="Klenk H.-P."/>
            <person name="Labutti K."/>
            <person name="Lapidus A."/>
            <person name="Lindquist E."/>
            <person name="Lipzen A."/>
            <person name="Meier-Kolthoff J.P."/>
            <person name="Ohm R.A."/>
            <person name="Otillar R.P."/>
            <person name="Pangilinan J."/>
            <person name="Peng Y."/>
            <person name="Rokas A."/>
            <person name="Rosa C.A."/>
            <person name="Scheuner C."/>
            <person name="Sibirny A.A."/>
            <person name="Slot J.C."/>
            <person name="Stielow J.B."/>
            <person name="Sun H."/>
            <person name="Kurtzman C.P."/>
            <person name="Blackwell M."/>
            <person name="Grigoriev I.V."/>
            <person name="Jeffries T.W."/>
        </authorList>
    </citation>
    <scope>NUCLEOTIDE SEQUENCE [LARGE SCALE GENOMIC DNA]</scope>
    <source>
        <strain evidence="7">NRRL Y-12698</strain>
    </source>
</reference>
<evidence type="ECO:0000256" key="1">
    <source>
        <dbReference type="ARBA" id="ARBA00000644"/>
    </source>
</evidence>
<dbReference type="GO" id="GO:0006043">
    <property type="term" value="P:glucosamine catabolic process"/>
    <property type="evidence" value="ECO:0007669"/>
    <property type="project" value="TreeGrafter"/>
</dbReference>
<name>A0A1E3QIN9_9ASCO</name>
<dbReference type="PROSITE" id="PS01161">
    <property type="entry name" value="GLC_GALNAC_ISOMERASE"/>
    <property type="match status" value="1"/>
</dbReference>
<dbReference type="AlphaFoldDB" id="A0A1E3QIN9"/>
<evidence type="ECO:0000313" key="6">
    <source>
        <dbReference type="EMBL" id="ODQ77555.1"/>
    </source>
</evidence>
<evidence type="ECO:0000256" key="3">
    <source>
        <dbReference type="ARBA" id="ARBA00022801"/>
    </source>
</evidence>
<dbReference type="Pfam" id="PF01182">
    <property type="entry name" value="Glucosamine_iso"/>
    <property type="match status" value="1"/>
</dbReference>
<comment type="catalytic activity">
    <reaction evidence="1 4">
        <text>alpha-D-glucosamine 6-phosphate + H2O = beta-D-fructose 6-phosphate + NH4(+)</text>
        <dbReference type="Rhea" id="RHEA:12172"/>
        <dbReference type="ChEBI" id="CHEBI:15377"/>
        <dbReference type="ChEBI" id="CHEBI:28938"/>
        <dbReference type="ChEBI" id="CHEBI:57634"/>
        <dbReference type="ChEBI" id="CHEBI:75989"/>
        <dbReference type="EC" id="3.5.99.6"/>
    </reaction>
</comment>
<evidence type="ECO:0000256" key="4">
    <source>
        <dbReference type="RuleBase" id="RU361197"/>
    </source>
</evidence>
<dbReference type="EC" id="3.5.99.6" evidence="4"/>
<keyword evidence="4" id="KW-0119">Carbohydrate metabolism</keyword>
<gene>
    <name evidence="6" type="ORF">BABINDRAFT_99697</name>
</gene>
<dbReference type="PANTHER" id="PTHR11280">
    <property type="entry name" value="GLUCOSAMINE-6-PHOSPHATE ISOMERASE"/>
    <property type="match status" value="1"/>
</dbReference>